<keyword evidence="2 5" id="KW-0540">Nuclease</keyword>
<comment type="caution">
    <text evidence="7">The sequence shown here is derived from an EMBL/GenBank/DDBJ whole genome shotgun (WGS) entry which is preliminary data.</text>
</comment>
<dbReference type="GO" id="GO:0004540">
    <property type="term" value="F:RNA nuclease activity"/>
    <property type="evidence" value="ECO:0007669"/>
    <property type="project" value="InterPro"/>
</dbReference>
<dbReference type="SUPFAM" id="SSF88723">
    <property type="entry name" value="PIN domain-like"/>
    <property type="match status" value="1"/>
</dbReference>
<evidence type="ECO:0000256" key="2">
    <source>
        <dbReference type="ARBA" id="ARBA00022722"/>
    </source>
</evidence>
<dbReference type="HAMAP" id="MF_00265">
    <property type="entry name" value="VapC_Nob1"/>
    <property type="match status" value="1"/>
</dbReference>
<keyword evidence="5" id="KW-0460">Magnesium</keyword>
<evidence type="ECO:0000256" key="3">
    <source>
        <dbReference type="ARBA" id="ARBA00022723"/>
    </source>
</evidence>
<evidence type="ECO:0000256" key="1">
    <source>
        <dbReference type="ARBA" id="ARBA00022649"/>
    </source>
</evidence>
<keyword evidence="3 5" id="KW-0479">Metal-binding</keyword>
<evidence type="ECO:0000256" key="4">
    <source>
        <dbReference type="ARBA" id="ARBA00022801"/>
    </source>
</evidence>
<dbReference type="CDD" id="cd09854">
    <property type="entry name" value="PIN_VapC-like"/>
    <property type="match status" value="1"/>
</dbReference>
<comment type="cofactor">
    <cofactor evidence="5">
        <name>Mg(2+)</name>
        <dbReference type="ChEBI" id="CHEBI:18420"/>
    </cofactor>
</comment>
<keyword evidence="8" id="KW-1185">Reference proteome</keyword>
<gene>
    <name evidence="5" type="primary">vapC</name>
    <name evidence="7" type="ORF">EOE48_21840</name>
</gene>
<dbReference type="InterPro" id="IPR002716">
    <property type="entry name" value="PIN_dom"/>
</dbReference>
<accession>A0A437NXI6</accession>
<sequence length="156" mass="16833">MTASSESARRSPRAPSRVLVIDANIILSVVLGQRSRTVFEHVLSSRNVAASARSAEEVLHVLRDLKGLRENVIEEAEALLAGLVVVEASRYDGGLDEAAVILRHAVASRNGSTADAHVLACAWLLDADIWSHDRDFAGSGWPSWSNANLRRSLDAP</sequence>
<evidence type="ECO:0000313" key="8">
    <source>
        <dbReference type="Proteomes" id="UP000286997"/>
    </source>
</evidence>
<dbReference type="GO" id="GO:0016787">
    <property type="term" value="F:hydrolase activity"/>
    <property type="evidence" value="ECO:0007669"/>
    <property type="project" value="UniProtKB-KW"/>
</dbReference>
<keyword evidence="5" id="KW-0800">Toxin</keyword>
<dbReference type="InterPro" id="IPR022907">
    <property type="entry name" value="VapC_family"/>
</dbReference>
<proteinExistence type="inferred from homology"/>
<dbReference type="Gene3D" id="3.40.50.1010">
    <property type="entry name" value="5'-nuclease"/>
    <property type="match status" value="1"/>
</dbReference>
<evidence type="ECO:0000256" key="5">
    <source>
        <dbReference type="HAMAP-Rule" id="MF_00265"/>
    </source>
</evidence>
<reference evidence="7 8" key="1">
    <citation type="submission" date="2019-01" db="EMBL/GenBank/DDBJ databases">
        <authorList>
            <person name="Chen W.-M."/>
        </authorList>
    </citation>
    <scope>NUCLEOTIDE SEQUENCE [LARGE SCALE GENOMIC DNA]</scope>
    <source>
        <strain evidence="7 8">TER-1</strain>
    </source>
</reference>
<dbReference type="GO" id="GO:0000287">
    <property type="term" value="F:magnesium ion binding"/>
    <property type="evidence" value="ECO:0007669"/>
    <property type="project" value="UniProtKB-UniRule"/>
</dbReference>
<feature type="binding site" evidence="5">
    <location>
        <position position="22"/>
    </location>
    <ligand>
        <name>Mg(2+)</name>
        <dbReference type="ChEBI" id="CHEBI:18420"/>
    </ligand>
</feature>
<keyword evidence="4 5" id="KW-0378">Hydrolase</keyword>
<keyword evidence="1 5" id="KW-1277">Toxin-antitoxin system</keyword>
<feature type="domain" description="PIN" evidence="6">
    <location>
        <begin position="20"/>
        <end position="152"/>
    </location>
</feature>
<dbReference type="RefSeq" id="WP_127733002.1">
    <property type="nucleotide sequence ID" value="NZ_SACP01000027.1"/>
</dbReference>
<comment type="similarity">
    <text evidence="5">Belongs to the PINc/VapC protein family.</text>
</comment>
<protein>
    <recommendedName>
        <fullName evidence="5">Ribonuclease VapC</fullName>
        <shortName evidence="5">RNase VapC</shortName>
        <ecNumber evidence="5">3.1.-.-</ecNumber>
    </recommendedName>
    <alternativeName>
        <fullName evidence="5">Toxin VapC</fullName>
    </alternativeName>
</protein>
<organism evidence="7 8">
    <name type="scientific">Methylobacterium oryzihabitans</name>
    <dbReference type="NCBI Taxonomy" id="2499852"/>
    <lineage>
        <taxon>Bacteria</taxon>
        <taxon>Pseudomonadati</taxon>
        <taxon>Pseudomonadota</taxon>
        <taxon>Alphaproteobacteria</taxon>
        <taxon>Hyphomicrobiales</taxon>
        <taxon>Methylobacteriaceae</taxon>
        <taxon>Methylobacterium</taxon>
    </lineage>
</organism>
<dbReference type="EMBL" id="SACP01000027">
    <property type="protein sequence ID" value="RVU14722.1"/>
    <property type="molecule type" value="Genomic_DNA"/>
</dbReference>
<dbReference type="EC" id="3.1.-.-" evidence="5"/>
<dbReference type="OrthoDB" id="68993at2"/>
<dbReference type="Proteomes" id="UP000286997">
    <property type="component" value="Unassembled WGS sequence"/>
</dbReference>
<dbReference type="Pfam" id="PF10130">
    <property type="entry name" value="PIN_2"/>
    <property type="match status" value="1"/>
</dbReference>
<dbReference type="AlphaFoldDB" id="A0A437NXI6"/>
<feature type="binding site" evidence="5">
    <location>
        <position position="115"/>
    </location>
    <ligand>
        <name>Mg(2+)</name>
        <dbReference type="ChEBI" id="CHEBI:18420"/>
    </ligand>
</feature>
<dbReference type="InterPro" id="IPR029060">
    <property type="entry name" value="PIN-like_dom_sf"/>
</dbReference>
<name>A0A437NXI6_9HYPH</name>
<evidence type="ECO:0000259" key="6">
    <source>
        <dbReference type="Pfam" id="PF10130"/>
    </source>
</evidence>
<evidence type="ECO:0000313" key="7">
    <source>
        <dbReference type="EMBL" id="RVU14722.1"/>
    </source>
</evidence>
<comment type="function">
    <text evidence="5">Toxic component of a toxin-antitoxin (TA) system. An RNase.</text>
</comment>
<dbReference type="GO" id="GO:0090729">
    <property type="term" value="F:toxin activity"/>
    <property type="evidence" value="ECO:0007669"/>
    <property type="project" value="UniProtKB-KW"/>
</dbReference>